<dbReference type="Proteomes" id="UP000198599">
    <property type="component" value="Unassembled WGS sequence"/>
</dbReference>
<dbReference type="SMART" id="SM00859">
    <property type="entry name" value="Semialdhyde_dh"/>
    <property type="match status" value="1"/>
</dbReference>
<evidence type="ECO:0000256" key="10">
    <source>
        <dbReference type="ARBA" id="ARBA00023002"/>
    </source>
</evidence>
<comment type="function">
    <text evidence="1">Catalyzes the NADPH-dependent formation of L-aspartate-semialdehyde (L-ASA) by the reductive dephosphorylation of L-aspartyl-4-phosphate.</text>
</comment>
<dbReference type="GO" id="GO:0046983">
    <property type="term" value="F:protein dimerization activity"/>
    <property type="evidence" value="ECO:0007669"/>
    <property type="project" value="InterPro"/>
</dbReference>
<comment type="pathway">
    <text evidence="3">Amino-acid biosynthesis; L-threonine biosynthesis; L-threonine from L-aspartate: step 2/5.</text>
</comment>
<dbReference type="RefSeq" id="WP_092842392.1">
    <property type="nucleotide sequence ID" value="NZ_FOVP01000044.1"/>
</dbReference>
<evidence type="ECO:0000256" key="13">
    <source>
        <dbReference type="PIRSR" id="PIRSR000148-1"/>
    </source>
</evidence>
<name>A0A1I5GYE8_9RHOB</name>
<dbReference type="Pfam" id="PF02774">
    <property type="entry name" value="Semialdhyde_dhC"/>
    <property type="match status" value="1"/>
</dbReference>
<evidence type="ECO:0000256" key="12">
    <source>
        <dbReference type="ARBA" id="ARBA00023167"/>
    </source>
</evidence>
<evidence type="ECO:0000259" key="14">
    <source>
        <dbReference type="SMART" id="SM00859"/>
    </source>
</evidence>
<evidence type="ECO:0000256" key="8">
    <source>
        <dbReference type="ARBA" id="ARBA00022857"/>
    </source>
</evidence>
<organism evidence="15 16">
    <name type="scientific">Roseovarius lutimaris</name>
    <dbReference type="NCBI Taxonomy" id="1005928"/>
    <lineage>
        <taxon>Bacteria</taxon>
        <taxon>Pseudomonadati</taxon>
        <taxon>Pseudomonadota</taxon>
        <taxon>Alphaproteobacteria</taxon>
        <taxon>Rhodobacterales</taxon>
        <taxon>Roseobacteraceae</taxon>
        <taxon>Roseovarius</taxon>
    </lineage>
</organism>
<evidence type="ECO:0000256" key="4">
    <source>
        <dbReference type="ARBA" id="ARBA00010584"/>
    </source>
</evidence>
<dbReference type="InterPro" id="IPR000534">
    <property type="entry name" value="Semialdehyde_DH_NAD-bd"/>
</dbReference>
<comment type="pathway">
    <text evidence="2">Amino-acid biosynthesis; L-methionine biosynthesis via de novo pathway; L-homoserine from L-aspartate: step 2/3.</text>
</comment>
<dbReference type="PANTHER" id="PTHR46718:SF1">
    <property type="entry name" value="ASPARTATE-SEMIALDEHYDE DEHYDROGENASE"/>
    <property type="match status" value="1"/>
</dbReference>
<evidence type="ECO:0000313" key="16">
    <source>
        <dbReference type="Proteomes" id="UP000198599"/>
    </source>
</evidence>
<keyword evidence="12" id="KW-0486">Methionine biosynthesis</keyword>
<accession>A0A1I5GYE8</accession>
<feature type="active site" description="Acyl-thioester intermediate" evidence="13">
    <location>
        <position position="141"/>
    </location>
</feature>
<keyword evidence="6" id="KW-0028">Amino-acid biosynthesis</keyword>
<dbReference type="InterPro" id="IPR012280">
    <property type="entry name" value="Semialdhyde_DH_dimer_dom"/>
</dbReference>
<keyword evidence="11" id="KW-0457">Lysine biosynthesis</keyword>
<evidence type="ECO:0000256" key="2">
    <source>
        <dbReference type="ARBA" id="ARBA00005021"/>
    </source>
</evidence>
<dbReference type="GO" id="GO:0009086">
    <property type="term" value="P:methionine biosynthetic process"/>
    <property type="evidence" value="ECO:0007669"/>
    <property type="project" value="UniProtKB-KW"/>
</dbReference>
<evidence type="ECO:0000256" key="5">
    <source>
        <dbReference type="ARBA" id="ARBA00013120"/>
    </source>
</evidence>
<dbReference type="InterPro" id="IPR036291">
    <property type="entry name" value="NAD(P)-bd_dom_sf"/>
</dbReference>
<evidence type="ECO:0000256" key="11">
    <source>
        <dbReference type="ARBA" id="ARBA00023154"/>
    </source>
</evidence>
<dbReference type="UniPathway" id="UPA00034">
    <property type="reaction ID" value="UER00016"/>
</dbReference>
<keyword evidence="9" id="KW-0220">Diaminopimelate biosynthesis</keyword>
<proteinExistence type="inferred from homology"/>
<dbReference type="EMBL" id="FOVP01000044">
    <property type="protein sequence ID" value="SFO40967.1"/>
    <property type="molecule type" value="Genomic_DNA"/>
</dbReference>
<dbReference type="Gene3D" id="3.30.360.10">
    <property type="entry name" value="Dihydrodipicolinate Reductase, domain 2"/>
    <property type="match status" value="1"/>
</dbReference>
<sequence>MTPVVVLGAARLVGQTLLQRLIGHPMFSIRAVCDLGAERAPLPYGKACDWKLTPAMPAELQDLEHHCGSAETLAKLASHDALVLSVLPDGLSGPVDRAFANCGSRVITHAAECRLDADIPLIIPDIHEIPRDARIVATPNCTTVMLSLMLSAIRSVQEINAVSVVTLQALSGADLTGPQALEILNNVDPQLCDEALALERETARIFDSAFPVSAQCARVPVTVGHTLFVSFKMAGPCSRTELVGCLRDFRLPPDLARLPTAIEHPFVVSETKGRPRPSPDAEAKTGMGLTIGGLEPCSVLDWRCVMVGNNMQRGSAATLLLTAEKLTRRMAS</sequence>
<evidence type="ECO:0000256" key="7">
    <source>
        <dbReference type="ARBA" id="ARBA00022697"/>
    </source>
</evidence>
<dbReference type="OrthoDB" id="9801289at2"/>
<gene>
    <name evidence="15" type="ORF">SAMN04487859_1444</name>
</gene>
<dbReference type="GO" id="GO:0019877">
    <property type="term" value="P:diaminopimelate biosynthetic process"/>
    <property type="evidence" value="ECO:0007669"/>
    <property type="project" value="UniProtKB-KW"/>
</dbReference>
<comment type="similarity">
    <text evidence="4">Belongs to the aspartate-semialdehyde dehydrogenase family.</text>
</comment>
<dbReference type="GO" id="GO:0051287">
    <property type="term" value="F:NAD binding"/>
    <property type="evidence" value="ECO:0007669"/>
    <property type="project" value="InterPro"/>
</dbReference>
<dbReference type="GO" id="GO:0009088">
    <property type="term" value="P:threonine biosynthetic process"/>
    <property type="evidence" value="ECO:0007669"/>
    <property type="project" value="UniProtKB-UniPathway"/>
</dbReference>
<feature type="active site" description="Proton acceptor" evidence="13">
    <location>
        <position position="225"/>
    </location>
</feature>
<dbReference type="PIRSF" id="PIRSF000148">
    <property type="entry name" value="ASA_dh"/>
    <property type="match status" value="1"/>
</dbReference>
<dbReference type="CDD" id="cd18130">
    <property type="entry name" value="ASADH_C_arch_fung_like"/>
    <property type="match status" value="1"/>
</dbReference>
<dbReference type="UniPathway" id="UPA00051">
    <property type="reaction ID" value="UER00464"/>
</dbReference>
<dbReference type="GO" id="GO:0050661">
    <property type="term" value="F:NADP binding"/>
    <property type="evidence" value="ECO:0007669"/>
    <property type="project" value="InterPro"/>
</dbReference>
<dbReference type="UniPathway" id="UPA00050">
    <property type="reaction ID" value="UER00463"/>
</dbReference>
<dbReference type="STRING" id="1005928.SAMN04487859_1444"/>
<evidence type="ECO:0000256" key="1">
    <source>
        <dbReference type="ARBA" id="ARBA00002492"/>
    </source>
</evidence>
<evidence type="ECO:0000256" key="6">
    <source>
        <dbReference type="ARBA" id="ARBA00022605"/>
    </source>
</evidence>
<keyword evidence="7" id="KW-0791">Threonine biosynthesis</keyword>
<dbReference type="SUPFAM" id="SSF55347">
    <property type="entry name" value="Glyceraldehyde-3-phosphate dehydrogenase-like, C-terminal domain"/>
    <property type="match status" value="1"/>
</dbReference>
<dbReference type="PANTHER" id="PTHR46718">
    <property type="entry name" value="ASPARTATE-SEMIALDEHYDE DEHYDROGENASE"/>
    <property type="match status" value="1"/>
</dbReference>
<dbReference type="AlphaFoldDB" id="A0A1I5GYE8"/>
<dbReference type="SUPFAM" id="SSF51735">
    <property type="entry name" value="NAD(P)-binding Rossmann-fold domains"/>
    <property type="match status" value="1"/>
</dbReference>
<feature type="domain" description="Semialdehyde dehydrogenase NAD-binding" evidence="14">
    <location>
        <begin position="3"/>
        <end position="133"/>
    </location>
</feature>
<protein>
    <recommendedName>
        <fullName evidence="5">aspartate-semialdehyde dehydrogenase</fullName>
        <ecNumber evidence="5">1.2.1.11</ecNumber>
    </recommendedName>
</protein>
<evidence type="ECO:0000256" key="3">
    <source>
        <dbReference type="ARBA" id="ARBA00005097"/>
    </source>
</evidence>
<evidence type="ECO:0000313" key="15">
    <source>
        <dbReference type="EMBL" id="SFO40967.1"/>
    </source>
</evidence>
<dbReference type="GO" id="GO:0004073">
    <property type="term" value="F:aspartate-semialdehyde dehydrogenase activity"/>
    <property type="evidence" value="ECO:0007669"/>
    <property type="project" value="UniProtKB-EC"/>
</dbReference>
<dbReference type="Gene3D" id="3.40.50.720">
    <property type="entry name" value="NAD(P)-binding Rossmann-like Domain"/>
    <property type="match status" value="1"/>
</dbReference>
<dbReference type="InterPro" id="IPR051823">
    <property type="entry name" value="ASADH-related"/>
</dbReference>
<dbReference type="Pfam" id="PF01118">
    <property type="entry name" value="Semialdhyde_dh"/>
    <property type="match status" value="1"/>
</dbReference>
<keyword evidence="8" id="KW-0521">NADP</keyword>
<dbReference type="GO" id="GO:0009089">
    <property type="term" value="P:lysine biosynthetic process via diaminopimelate"/>
    <property type="evidence" value="ECO:0007669"/>
    <property type="project" value="UniProtKB-UniPathway"/>
</dbReference>
<evidence type="ECO:0000256" key="9">
    <source>
        <dbReference type="ARBA" id="ARBA00022915"/>
    </source>
</evidence>
<reference evidence="16" key="1">
    <citation type="submission" date="2016-10" db="EMBL/GenBank/DDBJ databases">
        <authorList>
            <person name="Varghese N."/>
            <person name="Submissions S."/>
        </authorList>
    </citation>
    <scope>NUCLEOTIDE SEQUENCE [LARGE SCALE GENOMIC DNA]</scope>
    <source>
        <strain evidence="16">DSM 28463</strain>
    </source>
</reference>
<keyword evidence="16" id="KW-1185">Reference proteome</keyword>
<dbReference type="PROSITE" id="PS01103">
    <property type="entry name" value="ASD"/>
    <property type="match status" value="1"/>
</dbReference>
<dbReference type="EC" id="1.2.1.11" evidence="5"/>
<keyword evidence="10" id="KW-0560">Oxidoreductase</keyword>
<dbReference type="InterPro" id="IPR000319">
    <property type="entry name" value="Asp-semialdehyde_DH_CS"/>
</dbReference>